<dbReference type="Proteomes" id="UP000001037">
    <property type="component" value="Chromosome"/>
</dbReference>
<evidence type="ECO:0000256" key="1">
    <source>
        <dbReference type="ARBA" id="ARBA00023239"/>
    </source>
</evidence>
<keyword evidence="2" id="KW-0119">Carbohydrate metabolism</keyword>
<dbReference type="InterPro" id="IPR001754">
    <property type="entry name" value="OMPdeCOase_dom"/>
</dbReference>
<organism evidence="4 5">
    <name type="scientific">Pyrolobus fumarii (strain DSM 11204 / 1A)</name>
    <dbReference type="NCBI Taxonomy" id="694429"/>
    <lineage>
        <taxon>Archaea</taxon>
        <taxon>Thermoproteota</taxon>
        <taxon>Thermoprotei</taxon>
        <taxon>Desulfurococcales</taxon>
        <taxon>Pyrodictiaceae</taxon>
        <taxon>Pyrolobus</taxon>
    </lineage>
</organism>
<dbReference type="InterPro" id="IPR011060">
    <property type="entry name" value="RibuloseP-bd_barrel"/>
</dbReference>
<keyword evidence="5" id="KW-1185">Reference proteome</keyword>
<dbReference type="SMART" id="SM00934">
    <property type="entry name" value="OMPdecase"/>
    <property type="match status" value="1"/>
</dbReference>
<dbReference type="GO" id="GO:0019854">
    <property type="term" value="P:L-ascorbic acid catabolic process"/>
    <property type="evidence" value="ECO:0007669"/>
    <property type="project" value="TreeGrafter"/>
</dbReference>
<dbReference type="OrthoDB" id="15246at2157"/>
<evidence type="ECO:0000256" key="2">
    <source>
        <dbReference type="ARBA" id="ARBA00023277"/>
    </source>
</evidence>
<dbReference type="Gene3D" id="3.20.20.70">
    <property type="entry name" value="Aldolase class I"/>
    <property type="match status" value="1"/>
</dbReference>
<dbReference type="InParanoid" id="G0EHE2"/>
<name>G0EHE2_PYRF1</name>
<gene>
    <name evidence="4" type="ordered locus">Pyrfu_0648</name>
</gene>
<accession>G0EHE2</accession>
<evidence type="ECO:0000259" key="3">
    <source>
        <dbReference type="SMART" id="SM00934"/>
    </source>
</evidence>
<dbReference type="SUPFAM" id="SSF51366">
    <property type="entry name" value="Ribulose-phoshate binding barrel"/>
    <property type="match status" value="1"/>
</dbReference>
<proteinExistence type="predicted"/>
<evidence type="ECO:0000313" key="4">
    <source>
        <dbReference type="EMBL" id="AEM38517.1"/>
    </source>
</evidence>
<evidence type="ECO:0000313" key="5">
    <source>
        <dbReference type="Proteomes" id="UP000001037"/>
    </source>
</evidence>
<dbReference type="FunCoup" id="G0EHE2">
    <property type="interactions" value="96"/>
</dbReference>
<dbReference type="KEGG" id="pfm:Pyrfu_0648"/>
<dbReference type="GeneID" id="11139111"/>
<dbReference type="CDD" id="cd04726">
    <property type="entry name" value="KGPDC_HPS"/>
    <property type="match status" value="1"/>
</dbReference>
<dbReference type="GO" id="GO:0033982">
    <property type="term" value="F:3-dehydro-L-gulonate-6-phosphate decarboxylase activity"/>
    <property type="evidence" value="ECO:0007669"/>
    <property type="project" value="TreeGrafter"/>
</dbReference>
<dbReference type="GO" id="GO:0006207">
    <property type="term" value="P:'de novo' pyrimidine nucleobase biosynthetic process"/>
    <property type="evidence" value="ECO:0007669"/>
    <property type="project" value="InterPro"/>
</dbReference>
<reference evidence="4 5" key="1">
    <citation type="journal article" date="2011" name="Stand. Genomic Sci.">
        <title>Complete genome sequence of the hyperthermophilic chemolithoautotroph Pyrolobus fumarii type strain (1A).</title>
        <authorList>
            <person name="Anderson I."/>
            <person name="Goker M."/>
            <person name="Nolan M."/>
            <person name="Lucas S."/>
            <person name="Hammon N."/>
            <person name="Deshpande S."/>
            <person name="Cheng J.F."/>
            <person name="Tapia R."/>
            <person name="Han C."/>
            <person name="Goodwin L."/>
            <person name="Pitluck S."/>
            <person name="Huntemann M."/>
            <person name="Liolios K."/>
            <person name="Ivanova N."/>
            <person name="Pagani I."/>
            <person name="Mavromatis K."/>
            <person name="Ovchinikova G."/>
            <person name="Pati A."/>
            <person name="Chen A."/>
            <person name="Palaniappan K."/>
            <person name="Land M."/>
            <person name="Hauser L."/>
            <person name="Brambilla E.M."/>
            <person name="Huber H."/>
            <person name="Yasawong M."/>
            <person name="Rohde M."/>
            <person name="Spring S."/>
            <person name="Abt B."/>
            <person name="Sikorski J."/>
            <person name="Wirth R."/>
            <person name="Detter J.C."/>
            <person name="Woyke T."/>
            <person name="Bristow J."/>
            <person name="Eisen J.A."/>
            <person name="Markowitz V."/>
            <person name="Hugenholtz P."/>
            <person name="Kyrpides N.C."/>
            <person name="Klenk H.P."/>
            <person name="Lapidus A."/>
        </authorList>
    </citation>
    <scope>NUCLEOTIDE SEQUENCE [LARGE SCALE GENOMIC DNA]</scope>
    <source>
        <strain evidence="5">DSM 11204 / 1A</strain>
    </source>
</reference>
<dbReference type="Pfam" id="PF00215">
    <property type="entry name" value="OMPdecase"/>
    <property type="match status" value="1"/>
</dbReference>
<sequence length="226" mass="23615">MRATRRWPWEEKPALQVALDMTSLEDALRVARAAWANGAEVLEAGTPLIKAVGMEAVRALRRNFPEAVIVADTKIMDAGRIEAGVALDAGADIVTVLGVASDETIREVVEAAHEHGALAAVDMINHPDPVARAEQVAKLGADIVILHVAVDVQKARGVTAAEAAPLVPRVKSVFNGWVAVAGGLNRETAPIVAKAGANIVIVGSAITKASDPGRATKEIVEALRSL</sequence>
<dbReference type="PANTHER" id="PTHR35039:SF3">
    <property type="entry name" value="3-KETO-L-GULONATE-6-PHOSPHATE DECARBOXYLASE SGBH-RELATED"/>
    <property type="match status" value="1"/>
</dbReference>
<dbReference type="InterPro" id="IPR041710">
    <property type="entry name" value="HPS/KGPDC"/>
</dbReference>
<dbReference type="STRING" id="694429.Pyrfu_0648"/>
<dbReference type="InterPro" id="IPR013785">
    <property type="entry name" value="Aldolase_TIM"/>
</dbReference>
<protein>
    <submittedName>
        <fullName evidence="4">Orotidine 5'-phosphate decarboxylase</fullName>
    </submittedName>
</protein>
<dbReference type="GO" id="GO:0004590">
    <property type="term" value="F:orotidine-5'-phosphate decarboxylase activity"/>
    <property type="evidence" value="ECO:0007669"/>
    <property type="project" value="InterPro"/>
</dbReference>
<keyword evidence="1" id="KW-0456">Lyase</keyword>
<dbReference type="AlphaFoldDB" id="G0EHE2"/>
<dbReference type="eggNOG" id="arCOG00053">
    <property type="taxonomic scope" value="Archaea"/>
</dbReference>
<feature type="domain" description="Orotidine 5'-phosphate decarboxylase" evidence="3">
    <location>
        <begin position="14"/>
        <end position="219"/>
    </location>
</feature>
<dbReference type="RefSeq" id="WP_014026194.1">
    <property type="nucleotide sequence ID" value="NC_015931.1"/>
</dbReference>
<dbReference type="EMBL" id="CP002838">
    <property type="protein sequence ID" value="AEM38517.1"/>
    <property type="molecule type" value="Genomic_DNA"/>
</dbReference>
<dbReference type="FunFam" id="3.20.20.70:FF:000022">
    <property type="entry name" value="3-keto-L-gulonate-6-phosphate decarboxylase UlaD"/>
    <property type="match status" value="1"/>
</dbReference>
<dbReference type="HOGENOM" id="CLU_081825_1_1_2"/>
<dbReference type="PANTHER" id="PTHR35039">
    <property type="entry name" value="3-KETO-L-GULONATE-6-PHOSPHATE DECARBOXYLASE SGBH-RELATED"/>
    <property type="match status" value="1"/>
</dbReference>